<dbReference type="EMBL" id="GFPF01001508">
    <property type="protein sequence ID" value="MAA12654.1"/>
    <property type="molecule type" value="Transcribed_RNA"/>
</dbReference>
<accession>A0A224YFC7</accession>
<evidence type="ECO:0000313" key="2">
    <source>
        <dbReference type="EMBL" id="MAA12654.1"/>
    </source>
</evidence>
<dbReference type="AlphaFoldDB" id="A0A224YFC7"/>
<evidence type="ECO:0000256" key="1">
    <source>
        <dbReference type="SAM" id="Phobius"/>
    </source>
</evidence>
<reference evidence="2" key="1">
    <citation type="journal article" date="2017" name="Parasit. Vectors">
        <title>Sialotranscriptomics of Rhipicephalus zambeziensis reveals intricate expression profiles of secretory proteins and suggests tight temporal transcriptional regulation during blood-feeding.</title>
        <authorList>
            <person name="de Castro M.H."/>
            <person name="de Klerk D."/>
            <person name="Pienaar R."/>
            <person name="Rees D.J.G."/>
            <person name="Mans B.J."/>
        </authorList>
    </citation>
    <scope>NUCLEOTIDE SEQUENCE</scope>
    <source>
        <tissue evidence="2">Salivary glands</tissue>
    </source>
</reference>
<organism evidence="2">
    <name type="scientific">Rhipicephalus zambeziensis</name>
    <dbReference type="NCBI Taxonomy" id="60191"/>
    <lineage>
        <taxon>Eukaryota</taxon>
        <taxon>Metazoa</taxon>
        <taxon>Ecdysozoa</taxon>
        <taxon>Arthropoda</taxon>
        <taxon>Chelicerata</taxon>
        <taxon>Arachnida</taxon>
        <taxon>Acari</taxon>
        <taxon>Parasitiformes</taxon>
        <taxon>Ixodida</taxon>
        <taxon>Ixodoidea</taxon>
        <taxon>Ixodidae</taxon>
        <taxon>Rhipicephalinae</taxon>
        <taxon>Rhipicephalus</taxon>
        <taxon>Rhipicephalus</taxon>
    </lineage>
</organism>
<proteinExistence type="predicted"/>
<sequence length="92" mass="10969">MCIYGGHPFWLLGMRFLSNYRRLYLRHFCLLPTWFATLLNVPISSAIYAKVRYWVNISRSHYRLPSCICQVKLFKCAVKRWAVAKRLTRNIA</sequence>
<keyword evidence="1" id="KW-0472">Membrane</keyword>
<keyword evidence="1" id="KW-1133">Transmembrane helix</keyword>
<keyword evidence="1" id="KW-0812">Transmembrane</keyword>
<feature type="transmembrane region" description="Helical" evidence="1">
    <location>
        <begin position="24"/>
        <end position="49"/>
    </location>
</feature>
<protein>
    <submittedName>
        <fullName evidence="2">Uncharacterized protein</fullName>
    </submittedName>
</protein>
<name>A0A224YFC7_9ACAR</name>